<proteinExistence type="predicted"/>
<dbReference type="AlphaFoldDB" id="A0A2M3ZXA3"/>
<organism evidence="2">
    <name type="scientific">Anopheles braziliensis</name>
    <dbReference type="NCBI Taxonomy" id="58242"/>
    <lineage>
        <taxon>Eukaryota</taxon>
        <taxon>Metazoa</taxon>
        <taxon>Ecdysozoa</taxon>
        <taxon>Arthropoda</taxon>
        <taxon>Hexapoda</taxon>
        <taxon>Insecta</taxon>
        <taxon>Pterygota</taxon>
        <taxon>Neoptera</taxon>
        <taxon>Endopterygota</taxon>
        <taxon>Diptera</taxon>
        <taxon>Nematocera</taxon>
        <taxon>Culicoidea</taxon>
        <taxon>Culicidae</taxon>
        <taxon>Anophelinae</taxon>
        <taxon>Anopheles</taxon>
    </lineage>
</organism>
<dbReference type="EMBL" id="GGFM01012374">
    <property type="protein sequence ID" value="MBW33125.1"/>
    <property type="molecule type" value="Transcribed_RNA"/>
</dbReference>
<reference evidence="2" key="1">
    <citation type="submission" date="2018-01" db="EMBL/GenBank/DDBJ databases">
        <title>An insight into the sialome of Amazonian anophelines.</title>
        <authorList>
            <person name="Ribeiro J.M."/>
            <person name="Scarpassa V."/>
            <person name="Calvo E."/>
        </authorList>
    </citation>
    <scope>NUCLEOTIDE SEQUENCE</scope>
    <source>
        <tissue evidence="2">Salivary glands</tissue>
    </source>
</reference>
<evidence type="ECO:0000256" key="1">
    <source>
        <dbReference type="SAM" id="SignalP"/>
    </source>
</evidence>
<evidence type="ECO:0000313" key="2">
    <source>
        <dbReference type="EMBL" id="MBW33125.1"/>
    </source>
</evidence>
<accession>A0A2M3ZXA3</accession>
<protein>
    <submittedName>
        <fullName evidence="2">Putative secreted peptide</fullName>
    </submittedName>
</protein>
<keyword evidence="1" id="KW-0732">Signal</keyword>
<feature type="chain" id="PRO_5014843948" evidence="1">
    <location>
        <begin position="28"/>
        <end position="71"/>
    </location>
</feature>
<feature type="signal peptide" evidence="1">
    <location>
        <begin position="1"/>
        <end position="27"/>
    </location>
</feature>
<name>A0A2M3ZXA3_9DIPT</name>
<sequence>MLAKNRGGSNELLLLVTCTFLLPRIISTSDRVTSMRAIKNRPLDSISHIPGIAEQQGQIGGQSRETLFALT</sequence>